<gene>
    <name evidence="1" type="ORF">BURMUCGD2_2533</name>
</gene>
<accession>B9BXB4</accession>
<dbReference type="EMBL" id="ACFC01000014">
    <property type="protein sequence ID" value="EEE04624.1"/>
    <property type="molecule type" value="Genomic_DNA"/>
</dbReference>
<reference evidence="1 2" key="1">
    <citation type="journal article" date="2012" name="J. Bacteriol.">
        <title>Draft Genome Sequence Determination for Cystic Fibrosis and Chronic Granulomatous Disease Burkholderia multivorans Isolates.</title>
        <authorList>
            <person name="Varga J.J."/>
            <person name="Losada L."/>
            <person name="Zelazny A.M."/>
            <person name="Brinkac L."/>
            <person name="Harkins D."/>
            <person name="Radune D."/>
            <person name="Hostetler J."/>
            <person name="Sampaio E.P."/>
            <person name="Ronning C.M."/>
            <person name="Nierman W.C."/>
            <person name="Greenberg D.E."/>
            <person name="Holland S.M."/>
            <person name="Goldberg J.B."/>
        </authorList>
    </citation>
    <scope>NUCLEOTIDE SEQUENCE [LARGE SCALE GENOMIC DNA]</scope>
    <source>
        <strain evidence="1 2">CGD2</strain>
    </source>
</reference>
<name>B9BXB4_9BURK</name>
<sequence length="49" mass="5696">MRDMSLPSAHGACAAAKRRFRMIRSRAGAEMIRYRFVQRVTGARRMLRV</sequence>
<evidence type="ECO:0000313" key="1">
    <source>
        <dbReference type="EMBL" id="EEE04624.1"/>
    </source>
</evidence>
<comment type="caution">
    <text evidence="1">The sequence shown here is derived from an EMBL/GenBank/DDBJ whole genome shotgun (WGS) entry which is preliminary data.</text>
</comment>
<dbReference type="AlphaFoldDB" id="B9BXB4"/>
<protein>
    <submittedName>
        <fullName evidence="1">Uncharacterized protein</fullName>
    </submittedName>
</protein>
<organism evidence="1 2">
    <name type="scientific">Burkholderia multivorans CGD2</name>
    <dbReference type="NCBI Taxonomy" id="513052"/>
    <lineage>
        <taxon>Bacteria</taxon>
        <taxon>Pseudomonadati</taxon>
        <taxon>Pseudomonadota</taxon>
        <taxon>Betaproteobacteria</taxon>
        <taxon>Burkholderiales</taxon>
        <taxon>Burkholderiaceae</taxon>
        <taxon>Burkholderia</taxon>
        <taxon>Burkholderia cepacia complex</taxon>
    </lineage>
</organism>
<dbReference type="Proteomes" id="UP000004535">
    <property type="component" value="Unassembled WGS sequence"/>
</dbReference>
<proteinExistence type="predicted"/>
<evidence type="ECO:0000313" key="2">
    <source>
        <dbReference type="Proteomes" id="UP000004535"/>
    </source>
</evidence>